<keyword evidence="5 10" id="KW-1133">Transmembrane helix</keyword>
<dbReference type="KEGG" id="alus:STSP2_02849"/>
<evidence type="ECO:0000256" key="5">
    <source>
        <dbReference type="ARBA" id="ARBA00022989"/>
    </source>
</evidence>
<dbReference type="EMBL" id="CP019791">
    <property type="protein sequence ID" value="AQT69655.1"/>
    <property type="molecule type" value="Genomic_DNA"/>
</dbReference>
<dbReference type="Proteomes" id="UP000189674">
    <property type="component" value="Chromosome"/>
</dbReference>
<keyword evidence="7 10" id="KW-0472">Membrane</keyword>
<evidence type="ECO:0000313" key="13">
    <source>
        <dbReference type="Proteomes" id="UP000189674"/>
    </source>
</evidence>
<dbReference type="SUPFAM" id="SSF50182">
    <property type="entry name" value="Sm-like ribonucleoproteins"/>
    <property type="match status" value="1"/>
</dbReference>
<evidence type="ECO:0000256" key="2">
    <source>
        <dbReference type="ARBA" id="ARBA00022475"/>
    </source>
</evidence>
<dbReference type="InterPro" id="IPR023408">
    <property type="entry name" value="MscS_beta-dom_sf"/>
</dbReference>
<evidence type="ECO:0000256" key="6">
    <source>
        <dbReference type="ARBA" id="ARBA00023016"/>
    </source>
</evidence>
<dbReference type="InterPro" id="IPR010920">
    <property type="entry name" value="LSM_dom_sf"/>
</dbReference>
<reference evidence="13" key="1">
    <citation type="submission" date="2017-02" db="EMBL/GenBank/DDBJ databases">
        <title>Comparative genomics and description of representatives of a novel lineage of planctomycetes thriving in anoxic sediments.</title>
        <authorList>
            <person name="Spring S."/>
            <person name="Bunk B."/>
            <person name="Sproer C."/>
        </authorList>
    </citation>
    <scope>NUCLEOTIDE SEQUENCE [LARGE SCALE GENOMIC DNA]</scope>
    <source>
        <strain evidence="13">ST-NAGAB-D1</strain>
    </source>
</reference>
<dbReference type="InterPro" id="IPR030192">
    <property type="entry name" value="YbdG"/>
</dbReference>
<feature type="transmembrane region" description="Helical" evidence="10">
    <location>
        <begin position="120"/>
        <end position="141"/>
    </location>
</feature>
<organism evidence="12 13">
    <name type="scientific">Anaerohalosphaera lusitana</name>
    <dbReference type="NCBI Taxonomy" id="1936003"/>
    <lineage>
        <taxon>Bacteria</taxon>
        <taxon>Pseudomonadati</taxon>
        <taxon>Planctomycetota</taxon>
        <taxon>Phycisphaerae</taxon>
        <taxon>Sedimentisphaerales</taxon>
        <taxon>Anaerohalosphaeraceae</taxon>
        <taxon>Anaerohalosphaera</taxon>
    </lineage>
</organism>
<feature type="transmembrane region" description="Helical" evidence="10">
    <location>
        <begin position="34"/>
        <end position="55"/>
    </location>
</feature>
<feature type="transmembrane region" description="Helical" evidence="10">
    <location>
        <begin position="161"/>
        <end position="177"/>
    </location>
</feature>
<feature type="transmembrane region" description="Helical" evidence="10">
    <location>
        <begin position="183"/>
        <end position="209"/>
    </location>
</feature>
<feature type="domain" description="Mechanosensitive ion channel MscS" evidence="11">
    <location>
        <begin position="201"/>
        <end position="268"/>
    </location>
</feature>
<comment type="subcellular location">
    <subcellularLocation>
        <location evidence="1">Cell inner membrane</location>
        <topology evidence="1">Multi-pass membrane protein</topology>
    </subcellularLocation>
</comment>
<dbReference type="Pfam" id="PF00924">
    <property type="entry name" value="MS_channel_2nd"/>
    <property type="match status" value="1"/>
</dbReference>
<name>A0A1U9NP89_9BACT</name>
<dbReference type="RefSeq" id="WP_146663324.1">
    <property type="nucleotide sequence ID" value="NZ_CP019791.1"/>
</dbReference>
<keyword evidence="4 10" id="KW-0812">Transmembrane</keyword>
<keyword evidence="6" id="KW-0346">Stress response</keyword>
<evidence type="ECO:0000256" key="3">
    <source>
        <dbReference type="ARBA" id="ARBA00022519"/>
    </source>
</evidence>
<dbReference type="OrthoDB" id="9775207at2"/>
<keyword evidence="13" id="KW-1185">Reference proteome</keyword>
<dbReference type="PANTHER" id="PTHR30414:SF0">
    <property type="entry name" value="MINICONDUCTANCE MECHANOSENSITIVE CHANNEL YBDG"/>
    <property type="match status" value="1"/>
</dbReference>
<proteinExistence type="predicted"/>
<dbReference type="InterPro" id="IPR006685">
    <property type="entry name" value="MscS_channel_2nd"/>
</dbReference>
<evidence type="ECO:0000256" key="9">
    <source>
        <dbReference type="ARBA" id="ARBA00093659"/>
    </source>
</evidence>
<dbReference type="PANTHER" id="PTHR30414">
    <property type="entry name" value="MINICONDUCTANCE MECHANOSENSITIVE CHANNEL YBDG"/>
    <property type="match status" value="1"/>
</dbReference>
<evidence type="ECO:0000256" key="7">
    <source>
        <dbReference type="ARBA" id="ARBA00023136"/>
    </source>
</evidence>
<accession>A0A1U9NP89</accession>
<dbReference type="GO" id="GO:0008381">
    <property type="term" value="F:mechanosensitive monoatomic ion channel activity"/>
    <property type="evidence" value="ECO:0007669"/>
    <property type="project" value="InterPro"/>
</dbReference>
<evidence type="ECO:0000256" key="1">
    <source>
        <dbReference type="ARBA" id="ARBA00004429"/>
    </source>
</evidence>
<dbReference type="GO" id="GO:0071470">
    <property type="term" value="P:cellular response to osmotic stress"/>
    <property type="evidence" value="ECO:0007669"/>
    <property type="project" value="InterPro"/>
</dbReference>
<dbReference type="FunFam" id="2.30.30.60:FF:000002">
    <property type="entry name" value="Mechanosensitive ion channel family protein"/>
    <property type="match status" value="1"/>
</dbReference>
<evidence type="ECO:0000256" key="4">
    <source>
        <dbReference type="ARBA" id="ARBA00022692"/>
    </source>
</evidence>
<evidence type="ECO:0000259" key="11">
    <source>
        <dbReference type="Pfam" id="PF00924"/>
    </source>
</evidence>
<dbReference type="Gene3D" id="2.30.30.60">
    <property type="match status" value="1"/>
</dbReference>
<gene>
    <name evidence="12" type="primary">mscM</name>
    <name evidence="12" type="ORF">STSP2_02849</name>
</gene>
<dbReference type="AlphaFoldDB" id="A0A1U9NP89"/>
<evidence type="ECO:0000313" key="12">
    <source>
        <dbReference type="EMBL" id="AQT69655.1"/>
    </source>
</evidence>
<evidence type="ECO:0000256" key="8">
    <source>
        <dbReference type="ARBA" id="ARBA00093630"/>
    </source>
</evidence>
<protein>
    <recommendedName>
        <fullName evidence="8">Mechanosensing system component YbdG</fullName>
    </recommendedName>
    <alternativeName>
        <fullName evidence="9">Mechanosensitive channel homolog YbdG</fullName>
    </alternativeName>
</protein>
<sequence>MIDALSSGESGTAFVVRVKNLIFGEESAVPHADVISAGAVLVGLFVLAVIAHFIAKKIFFKGVEKVVKRSAAKWDDALVNHKFFDRLAHLVPGIVIHATACGLFGEGSTLCTVLRNGAQVYLVLAGAFAFDAFLSAGLAIYKEFEVSRRVPIKGFIQIVKVLMYSLAAVFVLAILLSNNPAKIFAGMGAMTAVIILVFRDAILGFVAGIQLTANDLVRIGDWIEVSRYGADGDVVDITLTTVKVQNWDKTIVTVPAYSLISDSFRNWRGMSESGGRRMKRCIYIDMTTVKFCTPEMRERFKKFDYLGGYIERRQEEIEKYNAEHQIDNSVLVNGRRMTNIGVFRAYASEYLKNHPMVNQEMTMMVRQLEPTPHGLPVQIYAFCKDKRWVHYEGVQSDIFDHLLAVVGEFELRLFQEPSGADLNSEFIVRKAE</sequence>
<evidence type="ECO:0000256" key="10">
    <source>
        <dbReference type="SAM" id="Phobius"/>
    </source>
</evidence>
<dbReference type="GO" id="GO:0005886">
    <property type="term" value="C:plasma membrane"/>
    <property type="evidence" value="ECO:0007669"/>
    <property type="project" value="UniProtKB-SubCell"/>
</dbReference>
<keyword evidence="2" id="KW-1003">Cell membrane</keyword>
<keyword evidence="3" id="KW-0997">Cell inner membrane</keyword>
<feature type="transmembrane region" description="Helical" evidence="10">
    <location>
        <begin position="87"/>
        <end position="105"/>
    </location>
</feature>